<dbReference type="AlphaFoldDB" id="A0A7W8ZXH6"/>
<proteinExistence type="predicted"/>
<evidence type="ECO:0000313" key="2">
    <source>
        <dbReference type="EMBL" id="MBB5642059.1"/>
    </source>
</evidence>
<reference evidence="2 3" key="1">
    <citation type="submission" date="2020-08" db="EMBL/GenBank/DDBJ databases">
        <title>Sequencing the genomes of 1000 actinobacteria strains.</title>
        <authorList>
            <person name="Klenk H.-P."/>
        </authorList>
    </citation>
    <scope>NUCLEOTIDE SEQUENCE [LARGE SCALE GENOMIC DNA]</scope>
    <source>
        <strain evidence="2 3">DSM 21065</strain>
    </source>
</reference>
<accession>A0A7W8ZXH6</accession>
<name>A0A7W8ZXH6_9MICO</name>
<sequence>MSEQVDKADEKVLLGSAGIQREIRESAVPMNFVSEPQTGPSGASGASDSASNQDE</sequence>
<gene>
    <name evidence="2" type="ORF">BJ997_002607</name>
</gene>
<dbReference type="EMBL" id="JACHBQ010000001">
    <property type="protein sequence ID" value="MBB5642059.1"/>
    <property type="molecule type" value="Genomic_DNA"/>
</dbReference>
<organism evidence="2 3">
    <name type="scientific">Cryobacterium roopkundense</name>
    <dbReference type="NCBI Taxonomy" id="1001240"/>
    <lineage>
        <taxon>Bacteria</taxon>
        <taxon>Bacillati</taxon>
        <taxon>Actinomycetota</taxon>
        <taxon>Actinomycetes</taxon>
        <taxon>Micrococcales</taxon>
        <taxon>Microbacteriaceae</taxon>
        <taxon>Cryobacterium</taxon>
    </lineage>
</organism>
<evidence type="ECO:0000313" key="3">
    <source>
        <dbReference type="Proteomes" id="UP000561726"/>
    </source>
</evidence>
<feature type="compositionally biased region" description="Low complexity" evidence="1">
    <location>
        <begin position="39"/>
        <end position="55"/>
    </location>
</feature>
<evidence type="ECO:0000256" key="1">
    <source>
        <dbReference type="SAM" id="MobiDB-lite"/>
    </source>
</evidence>
<protein>
    <submittedName>
        <fullName evidence="2">Uncharacterized protein</fullName>
    </submittedName>
</protein>
<dbReference type="Proteomes" id="UP000561726">
    <property type="component" value="Unassembled WGS sequence"/>
</dbReference>
<feature type="region of interest" description="Disordered" evidence="1">
    <location>
        <begin position="25"/>
        <end position="55"/>
    </location>
</feature>
<comment type="caution">
    <text evidence="2">The sequence shown here is derived from an EMBL/GenBank/DDBJ whole genome shotgun (WGS) entry which is preliminary data.</text>
</comment>